<keyword evidence="3" id="KW-0285">Flavoprotein</keyword>
<evidence type="ECO:0000313" key="10">
    <source>
        <dbReference type="EMBL" id="PLT30469.1"/>
    </source>
</evidence>
<evidence type="ECO:0000313" key="11">
    <source>
        <dbReference type="Proteomes" id="UP000234748"/>
    </source>
</evidence>
<dbReference type="InterPro" id="IPR000415">
    <property type="entry name" value="Nitroreductase-like"/>
</dbReference>
<evidence type="ECO:0000256" key="3">
    <source>
        <dbReference type="ARBA" id="ARBA00022630"/>
    </source>
</evidence>
<sequence length="161" mass="17995">MEIEKIIRSRRIIKKFKPDPVDQDLLVSWLQTASMAPNHKMTEPWKIVFIGSETRAKLNHKTNFGHAPVLFAVLSHKGSTQVIRDENMVAVSCFVQNFMLLAWSAGVGVFWSSLGVSALVRTALNVSDDYDVIGIFGAGYPDEVPEAKMRTDIDAKIQYLA</sequence>
<dbReference type="Pfam" id="PF00881">
    <property type="entry name" value="Nitroreductase"/>
    <property type="match status" value="1"/>
</dbReference>
<keyword evidence="8" id="KW-0812">Transmembrane</keyword>
<dbReference type="OrthoDB" id="9804207at2"/>
<dbReference type="InterPro" id="IPR026021">
    <property type="entry name" value="YdjA-like"/>
</dbReference>
<dbReference type="PANTHER" id="PTHR43821">
    <property type="entry name" value="NAD(P)H NITROREDUCTASE YDJA-RELATED"/>
    <property type="match status" value="1"/>
</dbReference>
<evidence type="ECO:0000256" key="1">
    <source>
        <dbReference type="ARBA" id="ARBA00001917"/>
    </source>
</evidence>
<keyword evidence="8" id="KW-0472">Membrane</keyword>
<dbReference type="CDD" id="cd02135">
    <property type="entry name" value="YdjA-like"/>
    <property type="match status" value="1"/>
</dbReference>
<dbReference type="EMBL" id="PGUY01000021">
    <property type="protein sequence ID" value="PLT30469.1"/>
    <property type="molecule type" value="Genomic_DNA"/>
</dbReference>
<evidence type="ECO:0000256" key="8">
    <source>
        <dbReference type="SAM" id="Phobius"/>
    </source>
</evidence>
<keyword evidence="11" id="KW-1185">Reference proteome</keyword>
<proteinExistence type="inferred from homology"/>
<dbReference type="AlphaFoldDB" id="A0A2N5M7Y8"/>
<keyword evidence="8" id="KW-1133">Transmembrane helix</keyword>
<feature type="transmembrane region" description="Helical" evidence="8">
    <location>
        <begin position="98"/>
        <end position="120"/>
    </location>
</feature>
<name>A0A2N5M7Y8_9BACI</name>
<comment type="similarity">
    <text evidence="2">Belongs to the nitroreductase family.</text>
</comment>
<organism evidence="10 11">
    <name type="scientific">Peribacillus deserti</name>
    <dbReference type="NCBI Taxonomy" id="673318"/>
    <lineage>
        <taxon>Bacteria</taxon>
        <taxon>Bacillati</taxon>
        <taxon>Bacillota</taxon>
        <taxon>Bacilli</taxon>
        <taxon>Bacillales</taxon>
        <taxon>Bacillaceae</taxon>
        <taxon>Peribacillus</taxon>
    </lineage>
</organism>
<dbReference type="RefSeq" id="WP_101641031.1">
    <property type="nucleotide sequence ID" value="NZ_PGUY01000021.1"/>
</dbReference>
<keyword evidence="4" id="KW-0288">FMN</keyword>
<comment type="cofactor">
    <cofactor evidence="1">
        <name>FMN</name>
        <dbReference type="ChEBI" id="CHEBI:58210"/>
    </cofactor>
</comment>
<dbReference type="SUPFAM" id="SSF55469">
    <property type="entry name" value="FMN-dependent nitroreductase-like"/>
    <property type="match status" value="1"/>
</dbReference>
<evidence type="ECO:0000256" key="7">
    <source>
        <dbReference type="ARBA" id="ARBA00023027"/>
    </source>
</evidence>
<dbReference type="PANTHER" id="PTHR43821:SF1">
    <property type="entry name" value="NAD(P)H NITROREDUCTASE YDJA-RELATED"/>
    <property type="match status" value="1"/>
</dbReference>
<keyword evidence="5" id="KW-0521">NADP</keyword>
<dbReference type="GO" id="GO:0016491">
    <property type="term" value="F:oxidoreductase activity"/>
    <property type="evidence" value="ECO:0007669"/>
    <property type="project" value="UniProtKB-KW"/>
</dbReference>
<keyword evidence="7" id="KW-0520">NAD</keyword>
<dbReference type="InterPro" id="IPR029479">
    <property type="entry name" value="Nitroreductase"/>
</dbReference>
<accession>A0A2N5M7Y8</accession>
<evidence type="ECO:0000259" key="9">
    <source>
        <dbReference type="Pfam" id="PF00881"/>
    </source>
</evidence>
<evidence type="ECO:0000256" key="5">
    <source>
        <dbReference type="ARBA" id="ARBA00022857"/>
    </source>
</evidence>
<evidence type="ECO:0000256" key="6">
    <source>
        <dbReference type="ARBA" id="ARBA00023002"/>
    </source>
</evidence>
<gene>
    <name evidence="10" type="ORF">CUU66_07345</name>
</gene>
<evidence type="ECO:0000256" key="4">
    <source>
        <dbReference type="ARBA" id="ARBA00022643"/>
    </source>
</evidence>
<comment type="caution">
    <text evidence="10">The sequence shown here is derived from an EMBL/GenBank/DDBJ whole genome shotgun (WGS) entry which is preliminary data.</text>
</comment>
<dbReference type="Gene3D" id="3.40.109.10">
    <property type="entry name" value="NADH Oxidase"/>
    <property type="match status" value="1"/>
</dbReference>
<dbReference type="Proteomes" id="UP000234748">
    <property type="component" value="Unassembled WGS sequence"/>
</dbReference>
<keyword evidence="6" id="KW-0560">Oxidoreductase</keyword>
<evidence type="ECO:0000256" key="2">
    <source>
        <dbReference type="ARBA" id="ARBA00007118"/>
    </source>
</evidence>
<reference evidence="10 11" key="1">
    <citation type="submission" date="2017-11" db="EMBL/GenBank/DDBJ databases">
        <title>Comparitive Functional Genomics of Dry Heat Resistant strains isolated from the Viking Spacecraft.</title>
        <authorList>
            <person name="Seuylemezian A."/>
            <person name="Cooper K."/>
            <person name="Vaishampayan P."/>
        </authorList>
    </citation>
    <scope>NUCLEOTIDE SEQUENCE [LARGE SCALE GENOMIC DNA]</scope>
    <source>
        <strain evidence="10 11">V1-29</strain>
    </source>
</reference>
<feature type="domain" description="Nitroreductase" evidence="9">
    <location>
        <begin position="56"/>
        <end position="140"/>
    </location>
</feature>
<protein>
    <submittedName>
        <fullName evidence="10">Nitroreductase</fullName>
    </submittedName>
</protein>
<dbReference type="InterPro" id="IPR052530">
    <property type="entry name" value="NAD(P)H_nitroreductase"/>
</dbReference>